<dbReference type="AlphaFoldDB" id="A0A517PFM8"/>
<reference evidence="2 3" key="1">
    <citation type="submission" date="2019-02" db="EMBL/GenBank/DDBJ databases">
        <title>Deep-cultivation of Planctomycetes and their phenomic and genomic characterization uncovers novel biology.</title>
        <authorList>
            <person name="Wiegand S."/>
            <person name="Jogler M."/>
            <person name="Boedeker C."/>
            <person name="Pinto D."/>
            <person name="Vollmers J."/>
            <person name="Rivas-Marin E."/>
            <person name="Kohn T."/>
            <person name="Peeters S.H."/>
            <person name="Heuer A."/>
            <person name="Rast P."/>
            <person name="Oberbeckmann S."/>
            <person name="Bunk B."/>
            <person name="Jeske O."/>
            <person name="Meyerdierks A."/>
            <person name="Storesund J.E."/>
            <person name="Kallscheuer N."/>
            <person name="Luecker S."/>
            <person name="Lage O.M."/>
            <person name="Pohl T."/>
            <person name="Merkel B.J."/>
            <person name="Hornburger P."/>
            <person name="Mueller R.-W."/>
            <person name="Bruemmer F."/>
            <person name="Labrenz M."/>
            <person name="Spormann A.M."/>
            <person name="Op den Camp H."/>
            <person name="Overmann J."/>
            <person name="Amann R."/>
            <person name="Jetten M.S.M."/>
            <person name="Mascher T."/>
            <person name="Medema M.H."/>
            <person name="Devos D.P."/>
            <person name="Kaster A.-K."/>
            <person name="Ovreas L."/>
            <person name="Rohde M."/>
            <person name="Galperin M.Y."/>
            <person name="Jogler C."/>
        </authorList>
    </citation>
    <scope>NUCLEOTIDE SEQUENCE [LARGE SCALE GENOMIC DNA]</scope>
    <source>
        <strain evidence="2 3">CA12</strain>
    </source>
</reference>
<evidence type="ECO:0008006" key="4">
    <source>
        <dbReference type="Google" id="ProtNLM"/>
    </source>
</evidence>
<organism evidence="2 3">
    <name type="scientific">Alienimonas californiensis</name>
    <dbReference type="NCBI Taxonomy" id="2527989"/>
    <lineage>
        <taxon>Bacteria</taxon>
        <taxon>Pseudomonadati</taxon>
        <taxon>Planctomycetota</taxon>
        <taxon>Planctomycetia</taxon>
        <taxon>Planctomycetales</taxon>
        <taxon>Planctomycetaceae</taxon>
        <taxon>Alienimonas</taxon>
    </lineage>
</organism>
<keyword evidence="3" id="KW-1185">Reference proteome</keyword>
<accession>A0A517PFM8</accession>
<gene>
    <name evidence="2" type="ORF">CA12_42950</name>
</gene>
<name>A0A517PFM8_9PLAN</name>
<evidence type="ECO:0000256" key="1">
    <source>
        <dbReference type="SAM" id="MobiDB-lite"/>
    </source>
</evidence>
<evidence type="ECO:0000313" key="3">
    <source>
        <dbReference type="Proteomes" id="UP000318741"/>
    </source>
</evidence>
<protein>
    <recommendedName>
        <fullName evidence="4">Tetratricopeptide repeat protein</fullName>
    </recommendedName>
</protein>
<sequence>MSDGLPPEVAIPLELATSAPHGPAAVALWETVVQAADAAGLPVGLRMDFRLELVREAAMHAKLYDRALGPFAVVLAEADRDPEARWIFWPGLLWKYKWLSDALASFVAFPRERVLSVLDDFAARCVAHGFSLRPAENYRANALWLLGEEDAARDAFARFEAAPRDPLSDCQACEASQSVTHAVRLGDDAGAVERAAPLLGGRLSCAEEPERTHSKVLAPLLRLGRETEAAEQHRLGLAALRRFPAFTFCASRHFLYLARRGETEEVGGLLQRTAGPVGATSDDNRREYLAAAGVALNALADHSDRPRRFRLPSDFPVPNPDGVVPPSELAVAFRQAADELAARFDARNGNDAVSRRQQAERAFVRPS</sequence>
<dbReference type="Proteomes" id="UP000318741">
    <property type="component" value="Chromosome"/>
</dbReference>
<dbReference type="RefSeq" id="WP_145361120.1">
    <property type="nucleotide sequence ID" value="NZ_CP036265.1"/>
</dbReference>
<dbReference type="EMBL" id="CP036265">
    <property type="protein sequence ID" value="QDT18154.1"/>
    <property type="molecule type" value="Genomic_DNA"/>
</dbReference>
<evidence type="ECO:0000313" key="2">
    <source>
        <dbReference type="EMBL" id="QDT18154.1"/>
    </source>
</evidence>
<dbReference type="OrthoDB" id="56388at2"/>
<proteinExistence type="predicted"/>
<feature type="region of interest" description="Disordered" evidence="1">
    <location>
        <begin position="348"/>
        <end position="367"/>
    </location>
</feature>
<dbReference type="KEGG" id="acaf:CA12_42950"/>